<keyword evidence="3" id="KW-0735">Signal-anchor</keyword>
<protein>
    <recommendedName>
        <fullName evidence="3">L-Fucosyltransferase</fullName>
        <ecNumber evidence="3">2.4.1.-</ecNumber>
    </recommendedName>
</protein>
<proteinExistence type="inferred from homology"/>
<name>A0A8T0ESU8_ARGBR</name>
<dbReference type="CDD" id="cd11301">
    <property type="entry name" value="Fut1_Fut2_like"/>
    <property type="match status" value="1"/>
</dbReference>
<keyword evidence="1 3" id="KW-0328">Glycosyltransferase</keyword>
<accession>A0A8T0ESU8</accession>
<evidence type="ECO:0000313" key="4">
    <source>
        <dbReference type="EMBL" id="KAF8777506.1"/>
    </source>
</evidence>
<dbReference type="InterPro" id="IPR002516">
    <property type="entry name" value="Glyco_trans_11"/>
</dbReference>
<dbReference type="GO" id="GO:0032580">
    <property type="term" value="C:Golgi cisterna membrane"/>
    <property type="evidence" value="ECO:0007669"/>
    <property type="project" value="UniProtKB-SubCell"/>
</dbReference>
<evidence type="ECO:0000256" key="2">
    <source>
        <dbReference type="ARBA" id="ARBA00022679"/>
    </source>
</evidence>
<dbReference type="EMBL" id="JABXBU010002072">
    <property type="protein sequence ID" value="KAF8777506.1"/>
    <property type="molecule type" value="Genomic_DNA"/>
</dbReference>
<evidence type="ECO:0000256" key="3">
    <source>
        <dbReference type="RuleBase" id="RU363129"/>
    </source>
</evidence>
<dbReference type="PANTHER" id="PTHR11927:SF9">
    <property type="entry name" value="L-FUCOSYLTRANSFERASE"/>
    <property type="match status" value="1"/>
</dbReference>
<dbReference type="Proteomes" id="UP000807504">
    <property type="component" value="Unassembled WGS sequence"/>
</dbReference>
<comment type="subcellular location">
    <subcellularLocation>
        <location evidence="3">Golgi apparatus</location>
        <location evidence="3">Golgi stack membrane</location>
        <topology evidence="3">Single-pass type II membrane protein</topology>
    </subcellularLocation>
</comment>
<keyword evidence="3" id="KW-0812">Transmembrane</keyword>
<comment type="caution">
    <text evidence="4">The sequence shown here is derived from an EMBL/GenBank/DDBJ whole genome shotgun (WGS) entry which is preliminary data.</text>
</comment>
<sequence>MCRHITRCHLLRITQRESLITPSAECTLSNVRERYILNNSHLCGQTEMGIKHTCKSIFFICMVFTVVFLFGFRSHVQDNAGSWNGINAPKGFNLLTIHTNQGRLGNQMFTFATLYGLGRLNHRSIALMPSNYEVLQKYFDISIFPLVDEKHFVEVQPWQIGNWLKEKDKAIPLVSNIVKGNIYPTSYTFFDHVREEIKELFRFSDKIKNDAVEFLRHVKTVRPSTEVYVGVHVRRGDYLSHTGGGWLRAFDGREVDFAFFQRAVDYFRNKYANVTFLAVSDDREWCRKNLAQFGILTTPDSPGPAEDLALLAECNHTIMTYGTYGFWGGYLAGGEVVYFTDFLKPNTSMTKDYFRYEKMYPPDWVAISTTPPGFWENYTNPFLT</sequence>
<evidence type="ECO:0000313" key="5">
    <source>
        <dbReference type="Proteomes" id="UP000807504"/>
    </source>
</evidence>
<reference evidence="4" key="2">
    <citation type="submission" date="2020-06" db="EMBL/GenBank/DDBJ databases">
        <authorList>
            <person name="Sheffer M."/>
        </authorList>
    </citation>
    <scope>NUCLEOTIDE SEQUENCE</scope>
</reference>
<dbReference type="AlphaFoldDB" id="A0A8T0ESU8"/>
<comment type="similarity">
    <text evidence="3">Belongs to the glycosyltransferase 11 family.</text>
</comment>
<keyword evidence="3" id="KW-0333">Golgi apparatus</keyword>
<reference evidence="4" key="1">
    <citation type="journal article" date="2020" name="bioRxiv">
        <title>Chromosome-level reference genome of the European wasp spider Argiope bruennichi: a resource for studies on range expansion and evolutionary adaptation.</title>
        <authorList>
            <person name="Sheffer M.M."/>
            <person name="Hoppe A."/>
            <person name="Krehenwinkel H."/>
            <person name="Uhl G."/>
            <person name="Kuss A.W."/>
            <person name="Jensen L."/>
            <person name="Jensen C."/>
            <person name="Gillespie R.G."/>
            <person name="Hoff K.J."/>
            <person name="Prost S."/>
        </authorList>
    </citation>
    <scope>NUCLEOTIDE SEQUENCE</scope>
</reference>
<dbReference type="GO" id="GO:0008107">
    <property type="term" value="F:galactoside 2-alpha-L-fucosyltransferase activity"/>
    <property type="evidence" value="ECO:0007669"/>
    <property type="project" value="InterPro"/>
</dbReference>
<gene>
    <name evidence="4" type="ORF">HNY73_014360</name>
</gene>
<keyword evidence="3" id="KW-0325">Glycoprotein</keyword>
<keyword evidence="3" id="KW-1133">Transmembrane helix</keyword>
<organism evidence="4 5">
    <name type="scientific">Argiope bruennichi</name>
    <name type="common">Wasp spider</name>
    <name type="synonym">Aranea bruennichi</name>
    <dbReference type="NCBI Taxonomy" id="94029"/>
    <lineage>
        <taxon>Eukaryota</taxon>
        <taxon>Metazoa</taxon>
        <taxon>Ecdysozoa</taxon>
        <taxon>Arthropoda</taxon>
        <taxon>Chelicerata</taxon>
        <taxon>Arachnida</taxon>
        <taxon>Araneae</taxon>
        <taxon>Araneomorphae</taxon>
        <taxon>Entelegynae</taxon>
        <taxon>Araneoidea</taxon>
        <taxon>Araneidae</taxon>
        <taxon>Argiope</taxon>
    </lineage>
</organism>
<keyword evidence="2 3" id="KW-0808">Transferase</keyword>
<feature type="transmembrane region" description="Helical" evidence="3">
    <location>
        <begin position="57"/>
        <end position="76"/>
    </location>
</feature>
<dbReference type="Pfam" id="PF01531">
    <property type="entry name" value="Glyco_transf_11"/>
    <property type="match status" value="1"/>
</dbReference>
<dbReference type="GO" id="GO:0005975">
    <property type="term" value="P:carbohydrate metabolic process"/>
    <property type="evidence" value="ECO:0007669"/>
    <property type="project" value="InterPro"/>
</dbReference>
<dbReference type="EC" id="2.4.1.-" evidence="3"/>
<keyword evidence="3" id="KW-0472">Membrane</keyword>
<comment type="pathway">
    <text evidence="3">Protein modification; protein glycosylation.</text>
</comment>
<evidence type="ECO:0000256" key="1">
    <source>
        <dbReference type="ARBA" id="ARBA00022676"/>
    </source>
</evidence>
<keyword evidence="5" id="KW-1185">Reference proteome</keyword>
<dbReference type="PANTHER" id="PTHR11927">
    <property type="entry name" value="GALACTOSIDE 2-L-FUCOSYLTRANSFERASE"/>
    <property type="match status" value="1"/>
</dbReference>